<protein>
    <submittedName>
        <fullName evidence="7">Transcription termination protein NusB</fullName>
    </submittedName>
</protein>
<keyword evidence="4" id="KW-0805">Transcription regulation</keyword>
<dbReference type="PANTHER" id="PTHR11078:SF3">
    <property type="entry name" value="ANTITERMINATION NUSB DOMAIN-CONTAINING PROTEIN"/>
    <property type="match status" value="1"/>
</dbReference>
<dbReference type="SUPFAM" id="SSF48013">
    <property type="entry name" value="NusB-like"/>
    <property type="match status" value="1"/>
</dbReference>
<keyword evidence="3" id="KW-0694">RNA-binding</keyword>
<gene>
    <name evidence="7" type="ORF">HELGO_WM18347</name>
</gene>
<reference evidence="7" key="1">
    <citation type="submission" date="2020-01" db="EMBL/GenBank/DDBJ databases">
        <authorList>
            <person name="Meier V. D."/>
            <person name="Meier V D."/>
        </authorList>
    </citation>
    <scope>NUCLEOTIDE SEQUENCE</scope>
    <source>
        <strain evidence="7">HLG_WM_MAG_10</strain>
    </source>
</reference>
<dbReference type="GO" id="GO:0005829">
    <property type="term" value="C:cytosol"/>
    <property type="evidence" value="ECO:0007669"/>
    <property type="project" value="TreeGrafter"/>
</dbReference>
<keyword evidence="5" id="KW-0804">Transcription</keyword>
<evidence type="ECO:0000313" key="7">
    <source>
        <dbReference type="EMBL" id="CAA6821399.1"/>
    </source>
</evidence>
<evidence type="ECO:0000256" key="2">
    <source>
        <dbReference type="ARBA" id="ARBA00022814"/>
    </source>
</evidence>
<feature type="domain" description="NusB/RsmB/TIM44" evidence="6">
    <location>
        <begin position="201"/>
        <end position="294"/>
    </location>
</feature>
<dbReference type="Gene3D" id="1.10.940.10">
    <property type="entry name" value="NusB-like"/>
    <property type="match status" value="1"/>
</dbReference>
<dbReference type="GO" id="GO:0031564">
    <property type="term" value="P:transcription antitermination"/>
    <property type="evidence" value="ECO:0007669"/>
    <property type="project" value="UniProtKB-KW"/>
</dbReference>
<dbReference type="InterPro" id="IPR035926">
    <property type="entry name" value="NusB-like_sf"/>
</dbReference>
<evidence type="ECO:0000256" key="4">
    <source>
        <dbReference type="ARBA" id="ARBA00023015"/>
    </source>
</evidence>
<dbReference type="AlphaFoldDB" id="A0A6S6U3Y1"/>
<proteinExistence type="inferred from homology"/>
<dbReference type="InterPro" id="IPR011605">
    <property type="entry name" value="NusB_fam"/>
</dbReference>
<evidence type="ECO:0000256" key="5">
    <source>
        <dbReference type="ARBA" id="ARBA00023163"/>
    </source>
</evidence>
<comment type="similarity">
    <text evidence="1">Belongs to the NusB family.</text>
</comment>
<dbReference type="EMBL" id="CACVAQ010000297">
    <property type="protein sequence ID" value="CAA6821399.1"/>
    <property type="molecule type" value="Genomic_DNA"/>
</dbReference>
<sequence length="312" mass="36655">MLSRHNIRIKVLQTLYAYLQSEHTNTAIAERNYLSAVKESYRLYLLNMLYLIRVANYSKKDFDIKSKKFVPTEEDKKATLRLYENPVLEALRSNEDFHSQIKRAKLTTIIDDDLVRKLYQNFAKSDYYKSYLEMSPMPAREHQYCLVNLYKSMLEEELFLDHMEDVSPTSADDQSLIFGAIKRSVRSLPADEEFFIAQLPNEEFVHDFGKELLYKAIHHNDELHELVVEKLKNWNEDRVAILDMLLLKLGICEFLYFPSIPTKVTINEYVSLAKDYSTDKSKRFINGILDRLMKDLVGKNLIEKEGRGLKED</sequence>
<organism evidence="7">
    <name type="scientific">uncultured Aureispira sp</name>
    <dbReference type="NCBI Taxonomy" id="1331704"/>
    <lineage>
        <taxon>Bacteria</taxon>
        <taxon>Pseudomonadati</taxon>
        <taxon>Bacteroidota</taxon>
        <taxon>Saprospiria</taxon>
        <taxon>Saprospirales</taxon>
        <taxon>Saprospiraceae</taxon>
        <taxon>Aureispira</taxon>
        <taxon>environmental samples</taxon>
    </lineage>
</organism>
<dbReference type="GO" id="GO:0003723">
    <property type="term" value="F:RNA binding"/>
    <property type="evidence" value="ECO:0007669"/>
    <property type="project" value="UniProtKB-KW"/>
</dbReference>
<evidence type="ECO:0000259" key="6">
    <source>
        <dbReference type="Pfam" id="PF01029"/>
    </source>
</evidence>
<evidence type="ECO:0000256" key="1">
    <source>
        <dbReference type="ARBA" id="ARBA00005952"/>
    </source>
</evidence>
<dbReference type="PANTHER" id="PTHR11078">
    <property type="entry name" value="N UTILIZATION SUBSTANCE PROTEIN B-RELATED"/>
    <property type="match status" value="1"/>
</dbReference>
<dbReference type="Pfam" id="PF01029">
    <property type="entry name" value="NusB"/>
    <property type="match status" value="1"/>
</dbReference>
<dbReference type="InterPro" id="IPR006027">
    <property type="entry name" value="NusB_RsmB_TIM44"/>
</dbReference>
<evidence type="ECO:0000256" key="3">
    <source>
        <dbReference type="ARBA" id="ARBA00022884"/>
    </source>
</evidence>
<accession>A0A6S6U3Y1</accession>
<dbReference type="NCBIfam" id="TIGR01951">
    <property type="entry name" value="nusB"/>
    <property type="match status" value="1"/>
</dbReference>
<keyword evidence="2" id="KW-0889">Transcription antitermination</keyword>
<dbReference type="GO" id="GO:0006353">
    <property type="term" value="P:DNA-templated transcription termination"/>
    <property type="evidence" value="ECO:0007669"/>
    <property type="project" value="InterPro"/>
</dbReference>
<name>A0A6S6U3Y1_9BACT</name>